<dbReference type="EMBL" id="JAUSVU010000027">
    <property type="protein sequence ID" value="MDQ0536494.1"/>
    <property type="molecule type" value="Genomic_DNA"/>
</dbReference>
<feature type="domain" description="Glycosyltransferase 61 catalytic" evidence="1">
    <location>
        <begin position="250"/>
        <end position="422"/>
    </location>
</feature>
<reference evidence="2 3" key="1">
    <citation type="submission" date="2023-07" db="EMBL/GenBank/DDBJ databases">
        <title>Genomic Encyclopedia of Type Strains, Phase IV (KMG-IV): sequencing the most valuable type-strain genomes for metagenomic binning, comparative biology and taxonomic classification.</title>
        <authorList>
            <person name="Goeker M."/>
        </authorList>
    </citation>
    <scope>NUCLEOTIDE SEQUENCE [LARGE SCALE GENOMIC DNA]</scope>
    <source>
        <strain evidence="2 3">DSM 19922</strain>
    </source>
</reference>
<gene>
    <name evidence="2" type="ORF">QO018_005391</name>
</gene>
<accession>A0ABU0MT45</accession>
<evidence type="ECO:0000313" key="2">
    <source>
        <dbReference type="EMBL" id="MDQ0536494.1"/>
    </source>
</evidence>
<organism evidence="2 3">
    <name type="scientific">Azospirillum picis</name>
    <dbReference type="NCBI Taxonomy" id="488438"/>
    <lineage>
        <taxon>Bacteria</taxon>
        <taxon>Pseudomonadati</taxon>
        <taxon>Pseudomonadota</taxon>
        <taxon>Alphaproteobacteria</taxon>
        <taxon>Rhodospirillales</taxon>
        <taxon>Azospirillaceae</taxon>
        <taxon>Azospirillum</taxon>
    </lineage>
</organism>
<comment type="caution">
    <text evidence="2">The sequence shown here is derived from an EMBL/GenBank/DDBJ whole genome shotgun (WGS) entry which is preliminary data.</text>
</comment>
<proteinExistence type="predicted"/>
<protein>
    <recommendedName>
        <fullName evidence="1">Glycosyltransferase 61 catalytic domain-containing protein</fullName>
    </recommendedName>
</protein>
<evidence type="ECO:0000259" key="1">
    <source>
        <dbReference type="Pfam" id="PF04577"/>
    </source>
</evidence>
<evidence type="ECO:0000313" key="3">
    <source>
        <dbReference type="Proteomes" id="UP001244552"/>
    </source>
</evidence>
<dbReference type="InterPro" id="IPR049625">
    <property type="entry name" value="Glyco_transf_61_cat"/>
</dbReference>
<keyword evidence="3" id="KW-1185">Reference proteome</keyword>
<dbReference type="Pfam" id="PF04577">
    <property type="entry name" value="Glyco_transf_61"/>
    <property type="match status" value="1"/>
</dbReference>
<name>A0ABU0MT45_9PROT</name>
<dbReference type="Proteomes" id="UP001244552">
    <property type="component" value="Unassembled WGS sequence"/>
</dbReference>
<sequence length="495" mass="54877">MGDEKGALAVLRHGIRRVPADGPLRDLHAAACERVAIRALERSDPDGMAAACMEALRGLADAPKSVVLYEGLERLVRLALLAGRTDLAVELLVIKDRYDFPTVPPSAIDRFPLRLLGFAGWCAAAGLRHELWTPSTHSLSAAFSLAQPEWLRVHVEGLARMGTESVGVALDAEVEVVQGFYVKDKYESFVLSGRRTMLCETTATVVKNGCVPLVGVTPGAMAAVFRLPRSLYRTVEIDQPVLFLPSTPNYWHFLVDVLPRLMVRDRVPETRELPLLLFDLRRYQHEMLELAGIRPDRILDARALVGSGVMQVHYRLARAAVPSAVGYPAAYRWLRERLLPLCRPSSQSDGGRRLYLSRRGSAPKHRIANDEEVAALIARYGFKTVQPEQLGVLETIERIAAAKIVVAPIGAATANQVFLPPGGIWIHLHNPDFFHPESLWNPRMGTQVPMLGRLRHLAGRFTDEPDDRPADLLARLDIPVHIDLDALGRLIREVL</sequence>